<evidence type="ECO:0000313" key="3">
    <source>
        <dbReference type="Proteomes" id="UP000001745"/>
    </source>
</evidence>
<dbReference type="PANTHER" id="PTHR13271">
    <property type="entry name" value="UNCHARACTERIZED PUTATIVE METHYLTRANSFERASE"/>
    <property type="match status" value="1"/>
</dbReference>
<evidence type="ECO:0000313" key="2">
    <source>
        <dbReference type="EMBL" id="EED17214.1"/>
    </source>
</evidence>
<feature type="domain" description="SET" evidence="1">
    <location>
        <begin position="17"/>
        <end position="255"/>
    </location>
</feature>
<dbReference type="InterPro" id="IPR001214">
    <property type="entry name" value="SET_dom"/>
</dbReference>
<dbReference type="PhylomeDB" id="B8MI52"/>
<dbReference type="GO" id="GO:0016279">
    <property type="term" value="F:protein-lysine N-methyltransferase activity"/>
    <property type="evidence" value="ECO:0007669"/>
    <property type="project" value="UniProtKB-ARBA"/>
</dbReference>
<dbReference type="Pfam" id="PF00856">
    <property type="entry name" value="SET"/>
    <property type="match status" value="1"/>
</dbReference>
<protein>
    <recommendedName>
        <fullName evidence="1">SET domain-containing protein</fullName>
    </recommendedName>
</protein>
<dbReference type="eggNOG" id="KOG1337">
    <property type="taxonomic scope" value="Eukaryota"/>
</dbReference>
<proteinExistence type="predicted"/>
<dbReference type="HOGENOM" id="CLU_041939_3_1_1"/>
<dbReference type="STRING" id="441959.B8MI52"/>
<dbReference type="FunCoup" id="B8MI52">
    <property type="interactions" value="68"/>
</dbReference>
<dbReference type="Gene3D" id="3.90.1410.10">
    <property type="entry name" value="set domain protein methyltransferase, domain 1"/>
    <property type="match status" value="1"/>
</dbReference>
<dbReference type="EMBL" id="EQ962656">
    <property type="protein sequence ID" value="EED17214.1"/>
    <property type="molecule type" value="Genomic_DNA"/>
</dbReference>
<keyword evidence="3" id="KW-1185">Reference proteome</keyword>
<dbReference type="PANTHER" id="PTHR13271:SF137">
    <property type="entry name" value="SET DOMAIN-CONTAINING PROTEIN"/>
    <property type="match status" value="1"/>
</dbReference>
<dbReference type="InParanoid" id="B8MI52"/>
<dbReference type="GeneID" id="8107105"/>
<gene>
    <name evidence="2" type="ORF">TSTA_022680</name>
</gene>
<reference evidence="3" key="1">
    <citation type="journal article" date="2015" name="Genome Announc.">
        <title>Genome sequence of the AIDS-associated pathogen Penicillium marneffei (ATCC18224) and its near taxonomic relative Talaromyces stipitatus (ATCC10500).</title>
        <authorList>
            <person name="Nierman W.C."/>
            <person name="Fedorova-Abrams N.D."/>
            <person name="Andrianopoulos A."/>
        </authorList>
    </citation>
    <scope>NUCLEOTIDE SEQUENCE [LARGE SCALE GENOMIC DNA]</scope>
    <source>
        <strain evidence="3">ATCC 10500 / CBS 375.48 / QM 6759 / NRRL 1006</strain>
    </source>
</reference>
<accession>B8MI52</accession>
<name>B8MI52_TALSN</name>
<dbReference type="OMA" id="WNDAIGM"/>
<dbReference type="Proteomes" id="UP000001745">
    <property type="component" value="Unassembled WGS sequence"/>
</dbReference>
<dbReference type="InterPro" id="IPR046341">
    <property type="entry name" value="SET_dom_sf"/>
</dbReference>
<dbReference type="VEuPathDB" id="FungiDB:TSTA_022680"/>
<dbReference type="SUPFAM" id="SSF82199">
    <property type="entry name" value="SET domain"/>
    <property type="match status" value="1"/>
</dbReference>
<dbReference type="OrthoDB" id="341421at2759"/>
<dbReference type="InterPro" id="IPR050600">
    <property type="entry name" value="SETD3_SETD6_MTase"/>
</dbReference>
<sequence length="409" mass="47420">MSLGEEHVAFIRWCESQGIKIHGVSPAGIPGRRLGMIATRRISAGETIVTVPLVAMLTIDSVPPSFVRMFSKATPLHAILAAFFTHGDPVLLEKWEYWRRVWPLRHDFEKSLPLFWSEMLPANESILPPSVSGSWSFRNKKPEDIEYGSRYTNILSHQKKRLQDAWSEVLLVFPHTDWNFFSYNWLILNTRSFFYVSPEKDEPEDWNDAIALVPFADYFNHDDKAPCEVNFNGEYYTFKASRRFEKGEELFISYGSHSNDFLLVEYGFLLDDNKSDAIFLDDIVLPELATANKKELLSRQLYGDYKVTSSGFCNRTKAAACMKYMTNDQWRDYILGRSQGVENRTASVLHDWIGAYLKKSMTSIKILEDMQLRPRSESQYWEKDRIDILLRRWNQIRVLCVEASKAISS</sequence>
<evidence type="ECO:0000259" key="1">
    <source>
        <dbReference type="PROSITE" id="PS50280"/>
    </source>
</evidence>
<dbReference type="AlphaFoldDB" id="B8MI52"/>
<dbReference type="RefSeq" id="XP_002484448.1">
    <property type="nucleotide sequence ID" value="XM_002484403.1"/>
</dbReference>
<dbReference type="PROSITE" id="PS50280">
    <property type="entry name" value="SET"/>
    <property type="match status" value="1"/>
</dbReference>
<organism evidence="2 3">
    <name type="scientific">Talaromyces stipitatus (strain ATCC 10500 / CBS 375.48 / QM 6759 / NRRL 1006)</name>
    <name type="common">Penicillium stipitatum</name>
    <dbReference type="NCBI Taxonomy" id="441959"/>
    <lineage>
        <taxon>Eukaryota</taxon>
        <taxon>Fungi</taxon>
        <taxon>Dikarya</taxon>
        <taxon>Ascomycota</taxon>
        <taxon>Pezizomycotina</taxon>
        <taxon>Eurotiomycetes</taxon>
        <taxon>Eurotiomycetidae</taxon>
        <taxon>Eurotiales</taxon>
        <taxon>Trichocomaceae</taxon>
        <taxon>Talaromyces</taxon>
        <taxon>Talaromyces sect. Talaromyces</taxon>
    </lineage>
</organism>